<evidence type="ECO:0000313" key="2">
    <source>
        <dbReference type="Proteomes" id="UP000312512"/>
    </source>
</evidence>
<dbReference type="OrthoDB" id="9796523at2"/>
<comment type="caution">
    <text evidence="1">The sequence shown here is derived from an EMBL/GenBank/DDBJ whole genome shotgun (WGS) entry which is preliminary data.</text>
</comment>
<protein>
    <submittedName>
        <fullName evidence="1">Uncharacterized protein</fullName>
    </submittedName>
</protein>
<dbReference type="Pfam" id="PF13707">
    <property type="entry name" value="RloB"/>
    <property type="match status" value="1"/>
</dbReference>
<dbReference type="EMBL" id="VDLX02000037">
    <property type="protein sequence ID" value="KAB8183256.1"/>
    <property type="molecule type" value="Genomic_DNA"/>
</dbReference>
<sequence>MEKRFAGDPPTFEIHKLWKRNGLKPKGVADWALEKLGELDDPEREQVWAFFDRDDHDLVEESYARAKAAGVKVAYSNPCFELWLLLHFVPGVSGAQDSHGVQQQLRAAHRVFRNFDKHLDDAQKRALDGKETDAVSRAKTLITNCPSLVCTAKRGHGTDCKVLDRVPSTDVWKLLVSLGIVSP</sequence>
<keyword evidence="2" id="KW-1185">Reference proteome</keyword>
<accession>A0A5C4UX84</accession>
<evidence type="ECO:0000313" key="1">
    <source>
        <dbReference type="EMBL" id="KAB8183256.1"/>
    </source>
</evidence>
<organism evidence="1 2">
    <name type="scientific">Nonomuraea phyllanthi</name>
    <dbReference type="NCBI Taxonomy" id="2219224"/>
    <lineage>
        <taxon>Bacteria</taxon>
        <taxon>Bacillati</taxon>
        <taxon>Actinomycetota</taxon>
        <taxon>Actinomycetes</taxon>
        <taxon>Streptosporangiales</taxon>
        <taxon>Streptosporangiaceae</taxon>
        <taxon>Nonomuraea</taxon>
    </lineage>
</organism>
<name>A0A5C4UX84_9ACTN</name>
<dbReference type="InterPro" id="IPR025591">
    <property type="entry name" value="RloB"/>
</dbReference>
<dbReference type="Proteomes" id="UP000312512">
    <property type="component" value="Unassembled WGS sequence"/>
</dbReference>
<dbReference type="AlphaFoldDB" id="A0A5C4UX84"/>
<reference evidence="1 2" key="1">
    <citation type="submission" date="2019-10" db="EMBL/GenBank/DDBJ databases">
        <title>Nonomuraea sp. nov., isolated from Phyllanthus amarus.</title>
        <authorList>
            <person name="Klykleung N."/>
            <person name="Tanasupawat S."/>
        </authorList>
    </citation>
    <scope>NUCLEOTIDE SEQUENCE [LARGE SCALE GENOMIC DNA]</scope>
    <source>
        <strain evidence="1 2">PA1-10</strain>
    </source>
</reference>
<gene>
    <name evidence="1" type="ORF">FH608_049290</name>
</gene>
<proteinExistence type="predicted"/>